<keyword evidence="1" id="KW-1133">Transmembrane helix</keyword>
<feature type="transmembrane region" description="Helical" evidence="1">
    <location>
        <begin position="12"/>
        <end position="30"/>
    </location>
</feature>
<evidence type="ECO:0000256" key="1">
    <source>
        <dbReference type="SAM" id="Phobius"/>
    </source>
</evidence>
<name>A0AB38ZLF3_9HYME</name>
<keyword evidence="1" id="KW-0472">Membrane</keyword>
<accession>A0AB38ZLF3</accession>
<organism evidence="2">
    <name type="scientific">Andricus sp</name>
    <dbReference type="NCBI Taxonomy" id="3022421"/>
    <lineage>
        <taxon>Eukaryota</taxon>
        <taxon>Metazoa</taxon>
        <taxon>Ecdysozoa</taxon>
        <taxon>Arthropoda</taxon>
        <taxon>Hexapoda</taxon>
        <taxon>Insecta</taxon>
        <taxon>Pterygota</taxon>
        <taxon>Neoptera</taxon>
        <taxon>Endopterygota</taxon>
        <taxon>Hymenoptera</taxon>
        <taxon>Apocrita</taxon>
        <taxon>Proctotrupomorpha</taxon>
        <taxon>Cynipoidea</taxon>
        <taxon>Cynipidae</taxon>
        <taxon>Cynipinae</taxon>
        <taxon>Cynipini</taxon>
        <taxon>Andricus</taxon>
    </lineage>
</organism>
<keyword evidence="2" id="KW-0496">Mitochondrion</keyword>
<keyword evidence="1" id="KW-0812">Transmembrane</keyword>
<protein>
    <submittedName>
        <fullName evidence="2">NADH dehydrogenase subunit 6</fullName>
    </submittedName>
</protein>
<proteinExistence type="predicted"/>
<sequence>MSLSLKNLHPLILGLSMLCYSILVSLNLNMFNKSSIYSMMMFLIIIGGFLILFLYFNSFAINNKMIFNNNLMMMFLLKISLINMLLLLIIYKNNLFNMILFLNNKLMEMYSSWKLNFINNETNINMIYLKFYYLTLFLMIYLLYTLIIIVKIIFFLNPKSMRQLINN</sequence>
<gene>
    <name evidence="2" type="primary">nad6</name>
</gene>
<reference evidence="2" key="1">
    <citation type="submission" date="2024-01" db="EMBL/GenBank/DDBJ databases">
        <authorList>
            <person name="Duan Y.-B."/>
        </authorList>
    </citation>
    <scope>NUCLEOTIDE SEQUENCE</scope>
</reference>
<evidence type="ECO:0000313" key="2">
    <source>
        <dbReference type="EMBL" id="XAF36086.1"/>
    </source>
</evidence>
<feature type="transmembrane region" description="Helical" evidence="1">
    <location>
        <begin position="131"/>
        <end position="156"/>
    </location>
</feature>
<dbReference type="AlphaFoldDB" id="A0AB38ZLF3"/>
<dbReference type="EMBL" id="PP228926">
    <property type="protein sequence ID" value="XAF36086.1"/>
    <property type="molecule type" value="Genomic_DNA"/>
</dbReference>
<feature type="transmembrane region" description="Helical" evidence="1">
    <location>
        <begin position="71"/>
        <end position="91"/>
    </location>
</feature>
<feature type="transmembrane region" description="Helical" evidence="1">
    <location>
        <begin position="36"/>
        <end position="59"/>
    </location>
</feature>
<geneLocation type="mitochondrion" evidence="2"/>